<gene>
    <name evidence="3" type="ORF">GQ607_011401</name>
</gene>
<accession>A0A8H3ZJB9</accession>
<dbReference type="InterPro" id="IPR036291">
    <property type="entry name" value="NAD(P)-bd_dom_sf"/>
</dbReference>
<dbReference type="AlphaFoldDB" id="A0A8H3ZJB9"/>
<dbReference type="SUPFAM" id="SSF51735">
    <property type="entry name" value="NAD(P)-binding Rossmann-fold domains"/>
    <property type="match status" value="1"/>
</dbReference>
<protein>
    <recommendedName>
        <fullName evidence="5">Short-chain dehydrogenase</fullName>
    </recommendedName>
</protein>
<evidence type="ECO:0000313" key="4">
    <source>
        <dbReference type="Proteomes" id="UP000434172"/>
    </source>
</evidence>
<evidence type="ECO:0008006" key="5">
    <source>
        <dbReference type="Google" id="ProtNLM"/>
    </source>
</evidence>
<proteinExistence type="inferred from homology"/>
<evidence type="ECO:0000256" key="2">
    <source>
        <dbReference type="ARBA" id="ARBA00023002"/>
    </source>
</evidence>
<evidence type="ECO:0000256" key="1">
    <source>
        <dbReference type="ARBA" id="ARBA00006484"/>
    </source>
</evidence>
<dbReference type="Gene3D" id="3.40.50.720">
    <property type="entry name" value="NAD(P)-binding Rossmann-like Domain"/>
    <property type="match status" value="1"/>
</dbReference>
<dbReference type="GO" id="GO:0016491">
    <property type="term" value="F:oxidoreductase activity"/>
    <property type="evidence" value="ECO:0007669"/>
    <property type="project" value="UniProtKB-KW"/>
</dbReference>
<keyword evidence="4" id="KW-1185">Reference proteome</keyword>
<dbReference type="OrthoDB" id="10254221at2759"/>
<dbReference type="CDD" id="cd05233">
    <property type="entry name" value="SDR_c"/>
    <property type="match status" value="1"/>
</dbReference>
<name>A0A8H3ZJB9_9PEZI</name>
<dbReference type="Proteomes" id="UP000434172">
    <property type="component" value="Unassembled WGS sequence"/>
</dbReference>
<dbReference type="EMBL" id="WOWK01000072">
    <property type="protein sequence ID" value="KAF0321398.1"/>
    <property type="molecule type" value="Genomic_DNA"/>
</dbReference>
<organism evidence="3 4">
    <name type="scientific">Colletotrichum asianum</name>
    <dbReference type="NCBI Taxonomy" id="702518"/>
    <lineage>
        <taxon>Eukaryota</taxon>
        <taxon>Fungi</taxon>
        <taxon>Dikarya</taxon>
        <taxon>Ascomycota</taxon>
        <taxon>Pezizomycotina</taxon>
        <taxon>Sordariomycetes</taxon>
        <taxon>Hypocreomycetidae</taxon>
        <taxon>Glomerellales</taxon>
        <taxon>Glomerellaceae</taxon>
        <taxon>Colletotrichum</taxon>
        <taxon>Colletotrichum gloeosporioides species complex</taxon>
    </lineage>
</organism>
<dbReference type="InterPro" id="IPR002347">
    <property type="entry name" value="SDR_fam"/>
</dbReference>
<dbReference type="InterPro" id="IPR051122">
    <property type="entry name" value="SDR_DHRS6-like"/>
</dbReference>
<dbReference type="PANTHER" id="PTHR43477">
    <property type="entry name" value="DIHYDROANTICAPSIN 7-DEHYDROGENASE"/>
    <property type="match status" value="1"/>
</dbReference>
<sequence length="243" mass="26715">MTETVLVFGASGNMGIAAIIGALNAKHNVIAIVRNEASAEKIFKYVGTREGITTVEADTTSEDSIKGVVDQVREGKLPSFQHVWASPGWVYADAKILDLDVAAFRASMTANFETYIIAYRATVPYLLDQGFPGTTWTMCTGAQGEWGLQVAAAVTQGALFSFAVAAARENEDTNIRFNEVYLAYRVQLEVEPGMTNFHGFPITTSREFAPVFEKLLNRTDIKGSRVKAIKPQDVIDLKFEKKY</sequence>
<reference evidence="3 4" key="1">
    <citation type="submission" date="2019-12" db="EMBL/GenBank/DDBJ databases">
        <title>A genome sequence resource for the geographically widespread anthracnose pathogen Colletotrichum asianum.</title>
        <authorList>
            <person name="Meng Y."/>
        </authorList>
    </citation>
    <scope>NUCLEOTIDE SEQUENCE [LARGE SCALE GENOMIC DNA]</scope>
    <source>
        <strain evidence="3 4">ICMP 18580</strain>
    </source>
</reference>
<evidence type="ECO:0000313" key="3">
    <source>
        <dbReference type="EMBL" id="KAF0321398.1"/>
    </source>
</evidence>
<keyword evidence="2" id="KW-0560">Oxidoreductase</keyword>
<dbReference type="PANTHER" id="PTHR43477:SF1">
    <property type="entry name" value="DIHYDROANTICAPSIN 7-DEHYDROGENASE"/>
    <property type="match status" value="1"/>
</dbReference>
<dbReference type="Pfam" id="PF00106">
    <property type="entry name" value="adh_short"/>
    <property type="match status" value="1"/>
</dbReference>
<comment type="similarity">
    <text evidence="1">Belongs to the short-chain dehydrogenases/reductases (SDR) family.</text>
</comment>
<comment type="caution">
    <text evidence="3">The sequence shown here is derived from an EMBL/GenBank/DDBJ whole genome shotgun (WGS) entry which is preliminary data.</text>
</comment>